<organism evidence="2 3">
    <name type="scientific">Lasius platythorax</name>
    <dbReference type="NCBI Taxonomy" id="488582"/>
    <lineage>
        <taxon>Eukaryota</taxon>
        <taxon>Metazoa</taxon>
        <taxon>Ecdysozoa</taxon>
        <taxon>Arthropoda</taxon>
        <taxon>Hexapoda</taxon>
        <taxon>Insecta</taxon>
        <taxon>Pterygota</taxon>
        <taxon>Neoptera</taxon>
        <taxon>Endopterygota</taxon>
        <taxon>Hymenoptera</taxon>
        <taxon>Apocrita</taxon>
        <taxon>Aculeata</taxon>
        <taxon>Formicoidea</taxon>
        <taxon>Formicidae</taxon>
        <taxon>Formicinae</taxon>
        <taxon>Lasius</taxon>
        <taxon>Lasius</taxon>
    </lineage>
</organism>
<name>A0AAV2NFG4_9HYME</name>
<protein>
    <submittedName>
        <fullName evidence="2">Uncharacterized protein</fullName>
    </submittedName>
</protein>
<feature type="region of interest" description="Disordered" evidence="1">
    <location>
        <begin position="1"/>
        <end position="24"/>
    </location>
</feature>
<evidence type="ECO:0000313" key="2">
    <source>
        <dbReference type="EMBL" id="CAL1678563.1"/>
    </source>
</evidence>
<proteinExistence type="predicted"/>
<evidence type="ECO:0000256" key="1">
    <source>
        <dbReference type="SAM" id="MobiDB-lite"/>
    </source>
</evidence>
<keyword evidence="3" id="KW-1185">Reference proteome</keyword>
<dbReference type="EMBL" id="OZ034837">
    <property type="protein sequence ID" value="CAL1678563.1"/>
    <property type="molecule type" value="Genomic_DNA"/>
</dbReference>
<dbReference type="AlphaFoldDB" id="A0AAV2NFG4"/>
<gene>
    <name evidence="2" type="ORF">LPLAT_LOCUS4388</name>
</gene>
<evidence type="ECO:0000313" key="3">
    <source>
        <dbReference type="Proteomes" id="UP001497644"/>
    </source>
</evidence>
<accession>A0AAV2NFG4</accession>
<reference evidence="2" key="1">
    <citation type="submission" date="2024-04" db="EMBL/GenBank/DDBJ databases">
        <authorList>
            <consortium name="Molecular Ecology Group"/>
        </authorList>
    </citation>
    <scope>NUCLEOTIDE SEQUENCE</scope>
</reference>
<dbReference type="Proteomes" id="UP001497644">
    <property type="component" value="Chromosome 14"/>
</dbReference>
<sequence>MEERVRPSVAGTRMSNTDRFRCPEKAGRNVGPLCPARHRGSETLLTLRKLLTAARSTTPVVYSAVRLPTNPTQITDATGQRYFVQMARWRLVHTNEDPPN</sequence>